<reference evidence="1 2" key="1">
    <citation type="journal article" date="2020" name="ISME J.">
        <title>Comparative genomics reveals insights into cyanobacterial evolution and habitat adaptation.</title>
        <authorList>
            <person name="Chen M.Y."/>
            <person name="Teng W.K."/>
            <person name="Zhao L."/>
            <person name="Hu C.X."/>
            <person name="Zhou Y.K."/>
            <person name="Han B.P."/>
            <person name="Song L.R."/>
            <person name="Shu W.S."/>
        </authorList>
    </citation>
    <scope>NUCLEOTIDE SEQUENCE [LARGE SCALE GENOMIC DNA]</scope>
    <source>
        <strain evidence="1 2">FACHB-159</strain>
    </source>
</reference>
<evidence type="ECO:0000313" key="2">
    <source>
        <dbReference type="Proteomes" id="UP000637383"/>
    </source>
</evidence>
<comment type="caution">
    <text evidence="1">The sequence shown here is derived from an EMBL/GenBank/DDBJ whole genome shotgun (WGS) entry which is preliminary data.</text>
</comment>
<dbReference type="RefSeq" id="WP_190958639.1">
    <property type="nucleotide sequence ID" value="NZ_JACJTU010000042.1"/>
</dbReference>
<protein>
    <submittedName>
        <fullName evidence="1">Uncharacterized protein</fullName>
    </submittedName>
</protein>
<sequence length="79" mass="8801">MRLIHISTQQRLIFIRSNIDRVNASGLEEAKVVVASIALAEAYSSPWLRFVSFALTVGAPSLETHIILMAIRFFGQLSQ</sequence>
<evidence type="ECO:0000313" key="1">
    <source>
        <dbReference type="EMBL" id="MBD2738081.1"/>
    </source>
</evidence>
<dbReference type="EMBL" id="JACJTU010000042">
    <property type="protein sequence ID" value="MBD2738081.1"/>
    <property type="molecule type" value="Genomic_DNA"/>
</dbReference>
<gene>
    <name evidence="1" type="ORF">H6H03_30050</name>
</gene>
<keyword evidence="2" id="KW-1185">Reference proteome</keyword>
<name>A0ABR8KET2_9NOSO</name>
<proteinExistence type="predicted"/>
<accession>A0ABR8KET2</accession>
<organism evidence="1 2">
    <name type="scientific">Nostoc paludosum FACHB-159</name>
    <dbReference type="NCBI Taxonomy" id="2692908"/>
    <lineage>
        <taxon>Bacteria</taxon>
        <taxon>Bacillati</taxon>
        <taxon>Cyanobacteriota</taxon>
        <taxon>Cyanophyceae</taxon>
        <taxon>Nostocales</taxon>
        <taxon>Nostocaceae</taxon>
        <taxon>Nostoc</taxon>
    </lineage>
</organism>
<dbReference type="Proteomes" id="UP000637383">
    <property type="component" value="Unassembled WGS sequence"/>
</dbReference>